<name>A0A0A9GIM8_ARUDO</name>
<dbReference type="AlphaFoldDB" id="A0A0A9GIM8"/>
<accession>A0A0A9GIM8</accession>
<evidence type="ECO:0000313" key="2">
    <source>
        <dbReference type="EMBL" id="JAE24970.1"/>
    </source>
</evidence>
<feature type="compositionally biased region" description="Polar residues" evidence="1">
    <location>
        <begin position="23"/>
        <end position="35"/>
    </location>
</feature>
<organism evidence="2">
    <name type="scientific">Arundo donax</name>
    <name type="common">Giant reed</name>
    <name type="synonym">Donax arundinaceus</name>
    <dbReference type="NCBI Taxonomy" id="35708"/>
    <lineage>
        <taxon>Eukaryota</taxon>
        <taxon>Viridiplantae</taxon>
        <taxon>Streptophyta</taxon>
        <taxon>Embryophyta</taxon>
        <taxon>Tracheophyta</taxon>
        <taxon>Spermatophyta</taxon>
        <taxon>Magnoliopsida</taxon>
        <taxon>Liliopsida</taxon>
        <taxon>Poales</taxon>
        <taxon>Poaceae</taxon>
        <taxon>PACMAD clade</taxon>
        <taxon>Arundinoideae</taxon>
        <taxon>Arundineae</taxon>
        <taxon>Arundo</taxon>
    </lineage>
</organism>
<reference evidence="2" key="1">
    <citation type="submission" date="2014-09" db="EMBL/GenBank/DDBJ databases">
        <authorList>
            <person name="Magalhaes I.L.F."/>
            <person name="Oliveira U."/>
            <person name="Santos F.R."/>
            <person name="Vidigal T.H.D.A."/>
            <person name="Brescovit A.D."/>
            <person name="Santos A.J."/>
        </authorList>
    </citation>
    <scope>NUCLEOTIDE SEQUENCE</scope>
    <source>
        <tissue evidence="2">Shoot tissue taken approximately 20 cm above the soil surface</tissue>
    </source>
</reference>
<dbReference type="EMBL" id="GBRH01172926">
    <property type="protein sequence ID" value="JAE24970.1"/>
    <property type="molecule type" value="Transcribed_RNA"/>
</dbReference>
<proteinExistence type="predicted"/>
<reference evidence="2" key="2">
    <citation type="journal article" date="2015" name="Data Brief">
        <title>Shoot transcriptome of the giant reed, Arundo donax.</title>
        <authorList>
            <person name="Barrero R.A."/>
            <person name="Guerrero F.D."/>
            <person name="Moolhuijzen P."/>
            <person name="Goolsby J.A."/>
            <person name="Tidwell J."/>
            <person name="Bellgard S.E."/>
            <person name="Bellgard M.I."/>
        </authorList>
    </citation>
    <scope>NUCLEOTIDE SEQUENCE</scope>
    <source>
        <tissue evidence="2">Shoot tissue taken approximately 20 cm above the soil surface</tissue>
    </source>
</reference>
<feature type="region of interest" description="Disordered" evidence="1">
    <location>
        <begin position="1"/>
        <end position="35"/>
    </location>
</feature>
<protein>
    <submittedName>
        <fullName evidence="2">MUS1</fullName>
    </submittedName>
</protein>
<evidence type="ECO:0000256" key="1">
    <source>
        <dbReference type="SAM" id="MobiDB-lite"/>
    </source>
</evidence>
<sequence length="44" mass="4629">MDLSQSAGRRHSLQPNAPRADSTFVNGLSSGNSANPSFLLVISK</sequence>